<feature type="transmembrane region" description="Helical" evidence="12">
    <location>
        <begin position="188"/>
        <end position="205"/>
    </location>
</feature>
<dbReference type="GO" id="GO:0008076">
    <property type="term" value="C:voltage-gated potassium channel complex"/>
    <property type="evidence" value="ECO:0007669"/>
    <property type="project" value="InterPro"/>
</dbReference>
<dbReference type="PRINTS" id="PR00169">
    <property type="entry name" value="KCHANNEL"/>
</dbReference>
<comment type="subcellular location">
    <subcellularLocation>
        <location evidence="1">Membrane</location>
        <topology evidence="1">Multi-pass membrane protein</topology>
    </subcellularLocation>
</comment>
<keyword evidence="7" id="KW-0630">Potassium</keyword>
<evidence type="ECO:0000256" key="10">
    <source>
        <dbReference type="ARBA" id="ARBA00023136"/>
    </source>
</evidence>
<keyword evidence="8 12" id="KW-1133">Transmembrane helix</keyword>
<keyword evidence="15" id="KW-1185">Reference proteome</keyword>
<keyword evidence="3" id="KW-0633">Potassium transport</keyword>
<evidence type="ECO:0000256" key="5">
    <source>
        <dbReference type="ARBA" id="ARBA00022826"/>
    </source>
</evidence>
<dbReference type="GO" id="GO:0005251">
    <property type="term" value="F:delayed rectifier potassium channel activity"/>
    <property type="evidence" value="ECO:0007669"/>
    <property type="project" value="TreeGrafter"/>
</dbReference>
<reference evidence="14 15" key="1">
    <citation type="submission" date="2021-06" db="EMBL/GenBank/DDBJ databases">
        <title>Caerostris extrusa draft genome.</title>
        <authorList>
            <person name="Kono N."/>
            <person name="Arakawa K."/>
        </authorList>
    </citation>
    <scope>NUCLEOTIDE SEQUENCE [LARGE SCALE GENOMIC DNA]</scope>
</reference>
<dbReference type="GO" id="GO:0001508">
    <property type="term" value="P:action potential"/>
    <property type="evidence" value="ECO:0007669"/>
    <property type="project" value="TreeGrafter"/>
</dbReference>
<proteinExistence type="predicted"/>
<evidence type="ECO:0000259" key="13">
    <source>
        <dbReference type="Pfam" id="PF00520"/>
    </source>
</evidence>
<dbReference type="InterPro" id="IPR027359">
    <property type="entry name" value="Volt_channel_dom_sf"/>
</dbReference>
<keyword evidence="10 12" id="KW-0472">Membrane</keyword>
<dbReference type="Gene3D" id="1.20.120.350">
    <property type="entry name" value="Voltage-gated potassium channels. Chain C"/>
    <property type="match status" value="1"/>
</dbReference>
<evidence type="ECO:0000256" key="12">
    <source>
        <dbReference type="SAM" id="Phobius"/>
    </source>
</evidence>
<keyword evidence="2" id="KW-0813">Transport</keyword>
<organism evidence="14 15">
    <name type="scientific">Caerostris extrusa</name>
    <name type="common">Bark spider</name>
    <name type="synonym">Caerostris bankana</name>
    <dbReference type="NCBI Taxonomy" id="172846"/>
    <lineage>
        <taxon>Eukaryota</taxon>
        <taxon>Metazoa</taxon>
        <taxon>Ecdysozoa</taxon>
        <taxon>Arthropoda</taxon>
        <taxon>Chelicerata</taxon>
        <taxon>Arachnida</taxon>
        <taxon>Araneae</taxon>
        <taxon>Araneomorphae</taxon>
        <taxon>Entelegynae</taxon>
        <taxon>Araneoidea</taxon>
        <taxon>Araneidae</taxon>
        <taxon>Caerostris</taxon>
    </lineage>
</organism>
<dbReference type="PANTHER" id="PTHR11537:SF254">
    <property type="entry name" value="POTASSIUM VOLTAGE-GATED CHANNEL PROTEIN SHAB"/>
    <property type="match status" value="1"/>
</dbReference>
<comment type="caution">
    <text evidence="14">The sequence shown here is derived from an EMBL/GenBank/DDBJ whole genome shotgun (WGS) entry which is preliminary data.</text>
</comment>
<evidence type="ECO:0000256" key="8">
    <source>
        <dbReference type="ARBA" id="ARBA00022989"/>
    </source>
</evidence>
<evidence type="ECO:0000256" key="7">
    <source>
        <dbReference type="ARBA" id="ARBA00022958"/>
    </source>
</evidence>
<evidence type="ECO:0000256" key="11">
    <source>
        <dbReference type="ARBA" id="ARBA00023303"/>
    </source>
</evidence>
<dbReference type="InterPro" id="IPR005821">
    <property type="entry name" value="Ion_trans_dom"/>
</dbReference>
<name>A0AAV4VVE7_CAEEX</name>
<protein>
    <submittedName>
        <fullName evidence="14">Potassium voltage-gated channel protein Shab</fullName>
    </submittedName>
</protein>
<keyword evidence="6" id="KW-0851">Voltage-gated channel</keyword>
<keyword evidence="4 12" id="KW-0812">Transmembrane</keyword>
<dbReference type="PANTHER" id="PTHR11537">
    <property type="entry name" value="VOLTAGE-GATED POTASSIUM CHANNEL"/>
    <property type="match status" value="1"/>
</dbReference>
<keyword evidence="11" id="KW-0407">Ion channel</keyword>
<feature type="domain" description="Ion transport" evidence="13">
    <location>
        <begin position="132"/>
        <end position="237"/>
    </location>
</feature>
<evidence type="ECO:0000313" key="15">
    <source>
        <dbReference type="Proteomes" id="UP001054945"/>
    </source>
</evidence>
<keyword evidence="5" id="KW-0631">Potassium channel</keyword>
<evidence type="ECO:0000256" key="9">
    <source>
        <dbReference type="ARBA" id="ARBA00023065"/>
    </source>
</evidence>
<dbReference type="Proteomes" id="UP001054945">
    <property type="component" value="Unassembled WGS sequence"/>
</dbReference>
<evidence type="ECO:0000256" key="6">
    <source>
        <dbReference type="ARBA" id="ARBA00022882"/>
    </source>
</evidence>
<dbReference type="Pfam" id="PF00520">
    <property type="entry name" value="Ion_trans"/>
    <property type="match status" value="1"/>
</dbReference>
<feature type="transmembrane region" description="Helical" evidence="12">
    <location>
        <begin position="151"/>
        <end position="168"/>
    </location>
</feature>
<dbReference type="SUPFAM" id="SSF81324">
    <property type="entry name" value="Voltage-gated potassium channels"/>
    <property type="match status" value="1"/>
</dbReference>
<evidence type="ECO:0000256" key="2">
    <source>
        <dbReference type="ARBA" id="ARBA00022448"/>
    </source>
</evidence>
<accession>A0AAV4VVE7</accession>
<dbReference type="AlphaFoldDB" id="A0AAV4VVE7"/>
<evidence type="ECO:0000313" key="14">
    <source>
        <dbReference type="EMBL" id="GIY73756.1"/>
    </source>
</evidence>
<keyword evidence="9" id="KW-0406">Ion transport</keyword>
<evidence type="ECO:0000256" key="1">
    <source>
        <dbReference type="ARBA" id="ARBA00004141"/>
    </source>
</evidence>
<sequence length="253" mass="30024">MRKEAESLRQREEEDFGVGRCAPYRKLLWDLLEKPTSSLAARRIFYQCLQCCRHLMLVEMGRESDCSLRSFRCYCLLHVCFSCTIFEMDEWLIYSSQRKLHAFVVDGCFKMFVCICCSSSLHSIHCIIDNRTYFRHLTSSSRKKTKMDMRTITNFAVVEAVCITWFTLEYLLRFMSAPNKWKFFKGGLNIIDLLAILPYFVAFLIESNKQTDQFQDVRRVVQIFRIMRILRILKLGTAFYRTSEFGLYLKKQL</sequence>
<gene>
    <name evidence="14" type="primary">Shab</name>
    <name evidence="14" type="ORF">CEXT_710161</name>
</gene>
<dbReference type="EMBL" id="BPLR01015117">
    <property type="protein sequence ID" value="GIY73756.1"/>
    <property type="molecule type" value="Genomic_DNA"/>
</dbReference>
<evidence type="ECO:0000256" key="3">
    <source>
        <dbReference type="ARBA" id="ARBA00022538"/>
    </source>
</evidence>
<evidence type="ECO:0000256" key="4">
    <source>
        <dbReference type="ARBA" id="ARBA00022692"/>
    </source>
</evidence>
<dbReference type="InterPro" id="IPR028325">
    <property type="entry name" value="VG_K_chnl"/>
</dbReference>